<reference evidence="8" key="1">
    <citation type="submission" date="2025-08" db="UniProtKB">
        <authorList>
            <consortium name="RefSeq"/>
        </authorList>
    </citation>
    <scope>IDENTIFICATION</scope>
</reference>
<dbReference type="Pfam" id="PF02798">
    <property type="entry name" value="GST_N"/>
    <property type="match status" value="1"/>
</dbReference>
<dbReference type="SUPFAM" id="SSF47616">
    <property type="entry name" value="GST C-terminal domain-like"/>
    <property type="match status" value="1"/>
</dbReference>
<evidence type="ECO:0000313" key="7">
    <source>
        <dbReference type="Proteomes" id="UP000189703"/>
    </source>
</evidence>
<dbReference type="CDD" id="cd03185">
    <property type="entry name" value="GST_C_Tau"/>
    <property type="match status" value="1"/>
</dbReference>
<evidence type="ECO:0000256" key="1">
    <source>
        <dbReference type="ARBA" id="ARBA00012452"/>
    </source>
</evidence>
<dbReference type="PROSITE" id="PS50405">
    <property type="entry name" value="GST_CTER"/>
    <property type="match status" value="1"/>
</dbReference>
<dbReference type="FunFam" id="1.20.1050.10:FF:000012">
    <property type="entry name" value="Tau class glutathione S-transferase"/>
    <property type="match status" value="1"/>
</dbReference>
<dbReference type="PROSITE" id="PS50404">
    <property type="entry name" value="GST_NTER"/>
    <property type="match status" value="1"/>
</dbReference>
<dbReference type="SFLD" id="SFLDS00019">
    <property type="entry name" value="Glutathione_Transferase_(cytos"/>
    <property type="match status" value="1"/>
</dbReference>
<dbReference type="CDD" id="cd03058">
    <property type="entry name" value="GST_N_Tau"/>
    <property type="match status" value="1"/>
</dbReference>
<keyword evidence="2" id="KW-0808">Transferase</keyword>
<dbReference type="SFLD" id="SFLDG01152">
    <property type="entry name" value="Main.3:_Omega-_and_Tau-like"/>
    <property type="match status" value="1"/>
</dbReference>
<proteinExistence type="inferred from homology"/>
<dbReference type="InParanoid" id="A0A1U7YZJ5"/>
<dbReference type="InterPro" id="IPR040079">
    <property type="entry name" value="Glutathione_S-Trfase"/>
</dbReference>
<feature type="domain" description="GST C-terminal" evidence="6">
    <location>
        <begin position="86"/>
        <end position="210"/>
    </location>
</feature>
<dbReference type="OMA" id="PYEYIDE"/>
<dbReference type="GO" id="GO:0004364">
    <property type="term" value="F:glutathione transferase activity"/>
    <property type="evidence" value="ECO:0000318"/>
    <property type="project" value="GO_Central"/>
</dbReference>
<dbReference type="Proteomes" id="UP000189703">
    <property type="component" value="Unplaced"/>
</dbReference>
<dbReference type="Pfam" id="PF00043">
    <property type="entry name" value="GST_C"/>
    <property type="match status" value="1"/>
</dbReference>
<dbReference type="InterPro" id="IPR045073">
    <property type="entry name" value="Omega/Tau-like"/>
</dbReference>
<comment type="similarity">
    <text evidence="4">Belongs to the GST superfamily.</text>
</comment>
<name>A0A1U7YZJ5_NELNU</name>
<gene>
    <name evidence="8" type="primary">LOC104587641</name>
</gene>
<dbReference type="RefSeq" id="XP_010243636.1">
    <property type="nucleotide sequence ID" value="XM_010245334.2"/>
</dbReference>
<dbReference type="GeneID" id="104587641"/>
<dbReference type="InterPro" id="IPR045074">
    <property type="entry name" value="GST_C_Tau"/>
</dbReference>
<dbReference type="EC" id="2.5.1.18" evidence="1"/>
<dbReference type="GO" id="GO:0005737">
    <property type="term" value="C:cytoplasm"/>
    <property type="evidence" value="ECO:0000318"/>
    <property type="project" value="GO_Central"/>
</dbReference>
<keyword evidence="7" id="KW-1185">Reference proteome</keyword>
<evidence type="ECO:0000259" key="6">
    <source>
        <dbReference type="PROSITE" id="PS50405"/>
    </source>
</evidence>
<evidence type="ECO:0000256" key="4">
    <source>
        <dbReference type="RuleBase" id="RU003494"/>
    </source>
</evidence>
<protein>
    <recommendedName>
        <fullName evidence="1">glutathione transferase</fullName>
        <ecNumber evidence="1">2.5.1.18</ecNumber>
    </recommendedName>
</protein>
<comment type="catalytic activity">
    <reaction evidence="3">
        <text>RX + glutathione = an S-substituted glutathione + a halide anion + H(+)</text>
        <dbReference type="Rhea" id="RHEA:16437"/>
        <dbReference type="ChEBI" id="CHEBI:15378"/>
        <dbReference type="ChEBI" id="CHEBI:16042"/>
        <dbReference type="ChEBI" id="CHEBI:17792"/>
        <dbReference type="ChEBI" id="CHEBI:57925"/>
        <dbReference type="ChEBI" id="CHEBI:90779"/>
        <dbReference type="EC" id="2.5.1.18"/>
    </reaction>
</comment>
<dbReference type="GO" id="GO:0006749">
    <property type="term" value="P:glutathione metabolic process"/>
    <property type="evidence" value="ECO:0000318"/>
    <property type="project" value="GO_Central"/>
</dbReference>
<organism evidence="7 8">
    <name type="scientific">Nelumbo nucifera</name>
    <name type="common">Sacred lotus</name>
    <dbReference type="NCBI Taxonomy" id="4432"/>
    <lineage>
        <taxon>Eukaryota</taxon>
        <taxon>Viridiplantae</taxon>
        <taxon>Streptophyta</taxon>
        <taxon>Embryophyta</taxon>
        <taxon>Tracheophyta</taxon>
        <taxon>Spermatophyta</taxon>
        <taxon>Magnoliopsida</taxon>
        <taxon>Proteales</taxon>
        <taxon>Nelumbonaceae</taxon>
        <taxon>Nelumbo</taxon>
    </lineage>
</organism>
<dbReference type="STRING" id="4432.A0A1U7YZJ5"/>
<evidence type="ECO:0000259" key="5">
    <source>
        <dbReference type="PROSITE" id="PS50404"/>
    </source>
</evidence>
<dbReference type="InterPro" id="IPR036282">
    <property type="entry name" value="Glutathione-S-Trfase_C_sf"/>
</dbReference>
<accession>A0A1U7YZJ5</accession>
<feature type="domain" description="GST N-terminal" evidence="5">
    <location>
        <begin position="2"/>
        <end position="81"/>
    </location>
</feature>
<dbReference type="FunFam" id="3.40.30.10:FF:000197">
    <property type="entry name" value="Glutathione S-transferase U10"/>
    <property type="match status" value="1"/>
</dbReference>
<dbReference type="SUPFAM" id="SSF52833">
    <property type="entry name" value="Thioredoxin-like"/>
    <property type="match status" value="1"/>
</dbReference>
<dbReference type="InterPro" id="IPR010987">
    <property type="entry name" value="Glutathione-S-Trfase_C-like"/>
</dbReference>
<dbReference type="eggNOG" id="KOG0406">
    <property type="taxonomic scope" value="Eukaryota"/>
</dbReference>
<dbReference type="PANTHER" id="PTHR11260">
    <property type="entry name" value="GLUTATHIONE S-TRANSFERASE, GST, SUPERFAMILY, GST DOMAIN CONTAINING"/>
    <property type="match status" value="1"/>
</dbReference>
<dbReference type="InterPro" id="IPR036249">
    <property type="entry name" value="Thioredoxin-like_sf"/>
</dbReference>
<dbReference type="InterPro" id="IPR004045">
    <property type="entry name" value="Glutathione_S-Trfase_N"/>
</dbReference>
<dbReference type="AlphaFoldDB" id="A0A1U7YZJ5"/>
<dbReference type="PANTHER" id="PTHR11260:SF774">
    <property type="entry name" value="GLUTATHIONE TRANSFERASE"/>
    <property type="match status" value="1"/>
</dbReference>
<dbReference type="SFLD" id="SFLDG00358">
    <property type="entry name" value="Main_(cytGST)"/>
    <property type="match status" value="1"/>
</dbReference>
<dbReference type="Gene3D" id="1.20.1050.10">
    <property type="match status" value="1"/>
</dbReference>
<evidence type="ECO:0000256" key="3">
    <source>
        <dbReference type="ARBA" id="ARBA00047960"/>
    </source>
</evidence>
<dbReference type="InterPro" id="IPR004046">
    <property type="entry name" value="GST_C"/>
</dbReference>
<sequence>MGEVKLFGLWASSYVYRVIWALKLKGIEYEYIEEDLSNKSELLLKYNPVHKKVPVLAHDGKPIAESLVILEYIDETWPENPLLPKDAEQRAAARFWAKFADDKATCFMSFFCSRGEEQEKARKECLEMLRMVEEYGGLGEKKFFGGDTIGLADLAFGGVACFLGVMEDIVGVKLVEAHTFPRLYAWIHNFNQVGVIKENLPDREEMFVFFKRRREILLASA</sequence>
<evidence type="ECO:0000256" key="2">
    <source>
        <dbReference type="ARBA" id="ARBA00022679"/>
    </source>
</evidence>
<dbReference type="KEGG" id="nnu:104587641"/>
<evidence type="ECO:0000313" key="8">
    <source>
        <dbReference type="RefSeq" id="XP_010243636.1"/>
    </source>
</evidence>
<dbReference type="Gene3D" id="3.40.30.10">
    <property type="entry name" value="Glutaredoxin"/>
    <property type="match status" value="1"/>
</dbReference>
<dbReference type="OrthoDB" id="4951845at2759"/>